<reference evidence="3" key="1">
    <citation type="submission" date="2021-05" db="EMBL/GenBank/DDBJ databases">
        <authorList>
            <person name="Pietrasiak N."/>
            <person name="Ward R."/>
            <person name="Stajich J.E."/>
            <person name="Kurbessoian T."/>
        </authorList>
    </citation>
    <scope>NUCLEOTIDE SEQUENCE</scope>
    <source>
        <strain evidence="3">GSE-TBD4-15B</strain>
    </source>
</reference>
<keyword evidence="2" id="KW-1133">Transmembrane helix</keyword>
<gene>
    <name evidence="3" type="ORF">KME07_17860</name>
</gene>
<dbReference type="GO" id="GO:0003676">
    <property type="term" value="F:nucleic acid binding"/>
    <property type="evidence" value="ECO:0007669"/>
    <property type="project" value="InterPro"/>
</dbReference>
<proteinExistence type="predicted"/>
<evidence type="ECO:0000256" key="1">
    <source>
        <dbReference type="SAM" id="MobiDB-lite"/>
    </source>
</evidence>
<name>A0A951U656_9CYAN</name>
<evidence type="ECO:0000313" key="3">
    <source>
        <dbReference type="EMBL" id="MBW4467295.1"/>
    </source>
</evidence>
<keyword evidence="2" id="KW-0812">Transmembrane</keyword>
<dbReference type="SUPFAM" id="SSF52980">
    <property type="entry name" value="Restriction endonuclease-like"/>
    <property type="match status" value="1"/>
</dbReference>
<organism evidence="3 4">
    <name type="scientific">Pegethrix bostrychoides GSE-TBD4-15B</name>
    <dbReference type="NCBI Taxonomy" id="2839662"/>
    <lineage>
        <taxon>Bacteria</taxon>
        <taxon>Bacillati</taxon>
        <taxon>Cyanobacteriota</taxon>
        <taxon>Cyanophyceae</taxon>
        <taxon>Oculatellales</taxon>
        <taxon>Oculatellaceae</taxon>
        <taxon>Pegethrix</taxon>
    </lineage>
</organism>
<dbReference type="AlphaFoldDB" id="A0A951U656"/>
<dbReference type="Proteomes" id="UP000707356">
    <property type="component" value="Unassembled WGS sequence"/>
</dbReference>
<protein>
    <submittedName>
        <fullName evidence="3">DUF1887 family protein</fullName>
    </submittedName>
</protein>
<feature type="transmembrane region" description="Helical" evidence="2">
    <location>
        <begin position="6"/>
        <end position="27"/>
    </location>
</feature>
<evidence type="ECO:0000313" key="4">
    <source>
        <dbReference type="Proteomes" id="UP000707356"/>
    </source>
</evidence>
<evidence type="ECO:0000256" key="2">
    <source>
        <dbReference type="SAM" id="Phobius"/>
    </source>
</evidence>
<reference evidence="3" key="2">
    <citation type="journal article" date="2022" name="Microbiol. Resour. Announc.">
        <title>Metagenome Sequencing to Explore Phylogenomics of Terrestrial Cyanobacteria.</title>
        <authorList>
            <person name="Ward R.D."/>
            <person name="Stajich J.E."/>
            <person name="Johansen J.R."/>
            <person name="Huntemann M."/>
            <person name="Clum A."/>
            <person name="Foster B."/>
            <person name="Foster B."/>
            <person name="Roux S."/>
            <person name="Palaniappan K."/>
            <person name="Varghese N."/>
            <person name="Mukherjee S."/>
            <person name="Reddy T.B.K."/>
            <person name="Daum C."/>
            <person name="Copeland A."/>
            <person name="Chen I.A."/>
            <person name="Ivanova N.N."/>
            <person name="Kyrpides N.C."/>
            <person name="Shapiro N."/>
            <person name="Eloe-Fadrosh E.A."/>
            <person name="Pietrasiak N."/>
        </authorList>
    </citation>
    <scope>NUCLEOTIDE SEQUENCE</scope>
    <source>
        <strain evidence="3">GSE-TBD4-15B</strain>
    </source>
</reference>
<dbReference type="InterPro" id="IPR011856">
    <property type="entry name" value="tRNA_endonuc-like_dom_sf"/>
</dbReference>
<feature type="region of interest" description="Disordered" evidence="1">
    <location>
        <begin position="149"/>
        <end position="171"/>
    </location>
</feature>
<dbReference type="InterPro" id="IPR011335">
    <property type="entry name" value="Restrct_endonuc-II-like"/>
</dbReference>
<dbReference type="Gene3D" id="3.40.1350.10">
    <property type="match status" value="1"/>
</dbReference>
<keyword evidence="2" id="KW-0472">Membrane</keyword>
<sequence length="640" mass="70960">MSATGMTVVLAALMGGGAGTLGAMLLFNQRHKQIKQRFQQVRQEIDGLLQTRTRTAPDAKIDPEIFETLERLHQTMQATQDSILQVKQDQKQVQKQLQGEVGGLRKEFNQLRASMPSTERQADIQAEIAALKQRLDQLTVSLAAATPKQIGLPSKPSSLPPATPPASLAGVSPKLTAADPGLENVEEAINWLAAHSVRVESYHQPDPQIDALFNRFALELGNHYSSLAALNKQIKFNAAKGTRFVFSLADRAQYSQNDIKNCTQFCSRLHDASLLSFYRYDRTSKSIQAALHRRDDLTAFFMGKWFERFVYRKVADFLNAQGLAYKCLMNAQVRFANQDRYELDFLFLVEGQPVWIECKTSAGQNTNYLAKYSDHAELLGIPKLRALLVILDIEKPQATEWTSLWGIRAVTKDDLIPALREALAAPQAQSPQPEQSSALTAAATPILRLVKRSEPPVSTSPVPDRPAAQLDDSLITDQLKALLVKRSLPPHPDHRMAVIQALIKLFGEESYQPANFKQIKDTLAERLQLAKGRVQDILKAISRSGCFLGEDGKTISTFSEPVVELLSSDPDWLESQCVERYAAIALSIDPDYFTQSQHRQAFQKVVGSTVPDAAVLEQLSADLQSLSQSETEVEAEEAAS</sequence>
<comment type="caution">
    <text evidence="3">The sequence shown here is derived from an EMBL/GenBank/DDBJ whole genome shotgun (WGS) entry which is preliminary data.</text>
</comment>
<accession>A0A951U656</accession>
<dbReference type="EMBL" id="JAHHHV010000075">
    <property type="protein sequence ID" value="MBW4467295.1"/>
    <property type="molecule type" value="Genomic_DNA"/>
</dbReference>